<dbReference type="InterPro" id="IPR018629">
    <property type="entry name" value="XK-rel"/>
</dbReference>
<evidence type="ECO:0000256" key="4">
    <source>
        <dbReference type="ARBA" id="ARBA00022692"/>
    </source>
</evidence>
<feature type="region of interest" description="Disordered" evidence="9">
    <location>
        <begin position="744"/>
        <end position="808"/>
    </location>
</feature>
<dbReference type="GO" id="GO:0005886">
    <property type="term" value="C:plasma membrane"/>
    <property type="evidence" value="ECO:0007669"/>
    <property type="project" value="UniProtKB-ARBA"/>
</dbReference>
<evidence type="ECO:0000256" key="9">
    <source>
        <dbReference type="SAM" id="MobiDB-lite"/>
    </source>
</evidence>
<feature type="region of interest" description="Disordered" evidence="9">
    <location>
        <begin position="635"/>
        <end position="682"/>
    </location>
</feature>
<comment type="similarity">
    <text evidence="2">Belongs to the XK family.</text>
</comment>
<dbReference type="Pfam" id="PF09815">
    <property type="entry name" value="XK-related"/>
    <property type="match status" value="1"/>
</dbReference>
<keyword evidence="8 10" id="KW-0472">Membrane</keyword>
<dbReference type="EMBL" id="FN649741">
    <property type="protein sequence ID" value="CBJ29158.1"/>
    <property type="molecule type" value="Genomic_DNA"/>
</dbReference>
<feature type="compositionally biased region" description="Gly residues" evidence="9">
    <location>
        <begin position="715"/>
        <end position="731"/>
    </location>
</feature>
<dbReference type="SUPFAM" id="SSF52058">
    <property type="entry name" value="L domain-like"/>
    <property type="match status" value="1"/>
</dbReference>
<protein>
    <submittedName>
        <fullName evidence="12">Hypothetical leucine rich repeat protein</fullName>
    </submittedName>
</protein>
<dbReference type="Gene3D" id="3.80.10.10">
    <property type="entry name" value="Ribonuclease Inhibitor"/>
    <property type="match status" value="2"/>
</dbReference>
<dbReference type="InterPro" id="IPR032675">
    <property type="entry name" value="LRR_dom_sf"/>
</dbReference>
<dbReference type="OrthoDB" id="5985090at2759"/>
<dbReference type="FunFam" id="3.80.10.10:FF:000383">
    <property type="entry name" value="Leucine-rich repeat receptor protein kinase EMS1"/>
    <property type="match status" value="1"/>
</dbReference>
<dbReference type="Pfam" id="PF00560">
    <property type="entry name" value="LRR_1"/>
    <property type="match status" value="3"/>
</dbReference>
<feature type="transmembrane region" description="Helical" evidence="10">
    <location>
        <begin position="455"/>
        <end position="478"/>
    </location>
</feature>
<evidence type="ECO:0000256" key="1">
    <source>
        <dbReference type="ARBA" id="ARBA00004141"/>
    </source>
</evidence>
<feature type="signal peptide" evidence="11">
    <location>
        <begin position="1"/>
        <end position="18"/>
    </location>
</feature>
<evidence type="ECO:0000256" key="11">
    <source>
        <dbReference type="SAM" id="SignalP"/>
    </source>
</evidence>
<keyword evidence="13" id="KW-1185">Reference proteome</keyword>
<dbReference type="InterPro" id="IPR003591">
    <property type="entry name" value="Leu-rich_rpt_typical-subtyp"/>
</dbReference>
<evidence type="ECO:0000256" key="8">
    <source>
        <dbReference type="ARBA" id="ARBA00023136"/>
    </source>
</evidence>
<feature type="transmembrane region" description="Helical" evidence="10">
    <location>
        <begin position="603"/>
        <end position="626"/>
    </location>
</feature>
<evidence type="ECO:0000256" key="10">
    <source>
        <dbReference type="SAM" id="Phobius"/>
    </source>
</evidence>
<dbReference type="EMBL" id="FN647972">
    <property type="protein sequence ID" value="CBJ29158.1"/>
    <property type="molecule type" value="Genomic_DNA"/>
</dbReference>
<organism evidence="12 13">
    <name type="scientific">Ectocarpus siliculosus</name>
    <name type="common">Brown alga</name>
    <name type="synonym">Conferva siliculosa</name>
    <dbReference type="NCBI Taxonomy" id="2880"/>
    <lineage>
        <taxon>Eukaryota</taxon>
        <taxon>Sar</taxon>
        <taxon>Stramenopiles</taxon>
        <taxon>Ochrophyta</taxon>
        <taxon>PX clade</taxon>
        <taxon>Phaeophyceae</taxon>
        <taxon>Ectocarpales</taxon>
        <taxon>Ectocarpaceae</taxon>
        <taxon>Ectocarpus</taxon>
    </lineage>
</organism>
<dbReference type="AlphaFoldDB" id="D7FJQ6"/>
<sequence>MCCCLSCVGFWAAGSAEGDRTSLGNTRFAFSLPQWREARGLPISSWTGVHVNDGGRVEKLDLHGKQLKCVFPRQLCELEAIKELILHTNRISGTLPAKLGELSELEKLDLWDNFLEGTIPKTLAKLNALTELHLSGNFLTGPIPRELGKLSNLRVLYLHGNKLSGEIPRSLGDLKRLQKLVLINNRLTGPIPPELGNLKVIVEINLANNRLSGPIPAGLGKLSNLTKLYLWGNNLSGSIPEELGELALLEKLDVAQNALLMSGGGIPLSLRNHRNFRRFVFAVPEHGAPIPPWRSKRSLIPALVLGYLDLFTDLATVLSYWRSGLTLWFAIGVAFITGPALCAGAYVLREKTVGRGIAAATQLGLIVEGLISVKEESYSHALVALRVLEPLFQSLPMLLLQTHVLLVSEECLALRVVSVMVSTLSLAVASTGIVAEHPLSQLRWSRGVKYPTAKLPLASSMFFGTVPFAGSVCVRMGFQLHPQDFVWWFLLYQLMEIISRVLSLGVIAMPLGYYFFCLLAWLWLSRTFIACVSIGDSVVREKLRFRKLIRFAAAPIMDSVIDRVKAYKVSCFFTCVETACFLAVGNALPHADETRASDLTRRVFSVISLLAMGGKIALGTALVVPFKAKISENLPPAKGELRPLPGPPGESSSDDSIRKSRRNPGGLGDGTTGPALPSPGTADISMESIMAAVDTAAVVAAVPAGDGSGPVDVETGGGGSSRGGASAGGSGTIAGTLAVQAVEEARWPAYESGGGGGDGDGDGTSAGKDTAASPGCKEGEDDVRRSWAASASEEGDEKQEGVAPSHEV</sequence>
<dbReference type="STRING" id="2880.D7FJQ6"/>
<keyword evidence="7 10" id="KW-1133">Transmembrane helix</keyword>
<feature type="compositionally biased region" description="Gly residues" evidence="9">
    <location>
        <begin position="752"/>
        <end position="764"/>
    </location>
</feature>
<feature type="chain" id="PRO_5003095491" evidence="11">
    <location>
        <begin position="19"/>
        <end position="808"/>
    </location>
</feature>
<accession>D7FJQ6</accession>
<evidence type="ECO:0000256" key="2">
    <source>
        <dbReference type="ARBA" id="ARBA00008789"/>
    </source>
</evidence>
<evidence type="ECO:0000256" key="3">
    <source>
        <dbReference type="ARBA" id="ARBA00022614"/>
    </source>
</evidence>
<keyword evidence="4 10" id="KW-0812">Transmembrane</keyword>
<feature type="transmembrane region" description="Helical" evidence="10">
    <location>
        <begin position="513"/>
        <end position="539"/>
    </location>
</feature>
<name>D7FJQ6_ECTSI</name>
<dbReference type="SMART" id="SM00369">
    <property type="entry name" value="LRR_TYP"/>
    <property type="match status" value="5"/>
</dbReference>
<dbReference type="InParanoid" id="D7FJQ6"/>
<feature type="transmembrane region" description="Helical" evidence="10">
    <location>
        <begin position="327"/>
        <end position="348"/>
    </location>
</feature>
<keyword evidence="3" id="KW-0433">Leucine-rich repeat</keyword>
<comment type="subcellular location">
    <subcellularLocation>
        <location evidence="1">Membrane</location>
        <topology evidence="1">Multi-pass membrane protein</topology>
    </subcellularLocation>
</comment>
<evidence type="ECO:0000256" key="7">
    <source>
        <dbReference type="ARBA" id="ARBA00022989"/>
    </source>
</evidence>
<dbReference type="Proteomes" id="UP000002630">
    <property type="component" value="Linkage Group LG16"/>
</dbReference>
<dbReference type="PANTHER" id="PTHR47988">
    <property type="entry name" value="SOMATIC EMBRYOGENESIS RECEPTOR KINASE 1"/>
    <property type="match status" value="1"/>
</dbReference>
<reference evidence="12 13" key="1">
    <citation type="journal article" date="2010" name="Nature">
        <title>The Ectocarpus genome and the independent evolution of multicellularity in brown algae.</title>
        <authorList>
            <person name="Cock J.M."/>
            <person name="Sterck L."/>
            <person name="Rouze P."/>
            <person name="Scornet D."/>
            <person name="Allen A.E."/>
            <person name="Amoutzias G."/>
            <person name="Anthouard V."/>
            <person name="Artiguenave F."/>
            <person name="Aury J.M."/>
            <person name="Badger J.H."/>
            <person name="Beszteri B."/>
            <person name="Billiau K."/>
            <person name="Bonnet E."/>
            <person name="Bothwell J.H."/>
            <person name="Bowler C."/>
            <person name="Boyen C."/>
            <person name="Brownlee C."/>
            <person name="Carrano C.J."/>
            <person name="Charrier B."/>
            <person name="Cho G.Y."/>
            <person name="Coelho S.M."/>
            <person name="Collen J."/>
            <person name="Corre E."/>
            <person name="Da Silva C."/>
            <person name="Delage L."/>
            <person name="Delaroque N."/>
            <person name="Dittami S.M."/>
            <person name="Doulbeau S."/>
            <person name="Elias M."/>
            <person name="Farnham G."/>
            <person name="Gachon C.M."/>
            <person name="Gschloessl B."/>
            <person name="Heesch S."/>
            <person name="Jabbari K."/>
            <person name="Jubin C."/>
            <person name="Kawai H."/>
            <person name="Kimura K."/>
            <person name="Kloareg B."/>
            <person name="Kupper F.C."/>
            <person name="Lang D."/>
            <person name="Le Bail A."/>
            <person name="Leblanc C."/>
            <person name="Lerouge P."/>
            <person name="Lohr M."/>
            <person name="Lopez P.J."/>
            <person name="Martens C."/>
            <person name="Maumus F."/>
            <person name="Michel G."/>
            <person name="Miranda-Saavedra D."/>
            <person name="Morales J."/>
            <person name="Moreau H."/>
            <person name="Motomura T."/>
            <person name="Nagasato C."/>
            <person name="Napoli C.A."/>
            <person name="Nelson D.R."/>
            <person name="Nyvall-Collen P."/>
            <person name="Peters A.F."/>
            <person name="Pommier C."/>
            <person name="Potin P."/>
            <person name="Poulain J."/>
            <person name="Quesneville H."/>
            <person name="Read B."/>
            <person name="Rensing S.A."/>
            <person name="Ritter A."/>
            <person name="Rousvoal S."/>
            <person name="Samanta M."/>
            <person name="Samson G."/>
            <person name="Schroeder D.C."/>
            <person name="Segurens B."/>
            <person name="Strittmatter M."/>
            <person name="Tonon T."/>
            <person name="Tregear J.W."/>
            <person name="Valentin K."/>
            <person name="von Dassow P."/>
            <person name="Yamagishi T."/>
            <person name="Van de Peer Y."/>
            <person name="Wincker P."/>
        </authorList>
    </citation>
    <scope>NUCLEOTIDE SEQUENCE [LARGE SCALE GENOMIC DNA]</scope>
    <source>
        <strain evidence="13">Ec32 / CCAP1310/4</strain>
    </source>
</reference>
<proteinExistence type="inferred from homology"/>
<dbReference type="eggNOG" id="ENOG502R960">
    <property type="taxonomic scope" value="Eukaryota"/>
</dbReference>
<dbReference type="FunFam" id="3.80.10.10:FF:000400">
    <property type="entry name" value="Nuclear pore complex protein NUP107"/>
    <property type="match status" value="1"/>
</dbReference>
<keyword evidence="6" id="KW-0677">Repeat</keyword>
<evidence type="ECO:0000313" key="13">
    <source>
        <dbReference type="Proteomes" id="UP000002630"/>
    </source>
</evidence>
<gene>
    <name evidence="12" type="ORF">Esi_0136_0025</name>
</gene>
<dbReference type="InterPro" id="IPR001611">
    <property type="entry name" value="Leu-rich_rpt"/>
</dbReference>
<keyword evidence="5 11" id="KW-0732">Signal</keyword>
<evidence type="ECO:0000256" key="6">
    <source>
        <dbReference type="ARBA" id="ARBA00022737"/>
    </source>
</evidence>
<evidence type="ECO:0000256" key="5">
    <source>
        <dbReference type="ARBA" id="ARBA00022729"/>
    </source>
</evidence>
<dbReference type="Pfam" id="PF13855">
    <property type="entry name" value="LRR_8"/>
    <property type="match status" value="1"/>
</dbReference>
<evidence type="ECO:0000313" key="12">
    <source>
        <dbReference type="EMBL" id="CBJ29158.1"/>
    </source>
</evidence>
<feature type="region of interest" description="Disordered" evidence="9">
    <location>
        <begin position="704"/>
        <end position="731"/>
    </location>
</feature>